<organism evidence="1 2">
    <name type="scientific">Paenibacillus roseus</name>
    <dbReference type="NCBI Taxonomy" id="2798579"/>
    <lineage>
        <taxon>Bacteria</taxon>
        <taxon>Bacillati</taxon>
        <taxon>Bacillota</taxon>
        <taxon>Bacilli</taxon>
        <taxon>Bacillales</taxon>
        <taxon>Paenibacillaceae</taxon>
        <taxon>Paenibacillus</taxon>
    </lineage>
</organism>
<evidence type="ECO:0000313" key="1">
    <source>
        <dbReference type="EMBL" id="MBJ6364165.1"/>
    </source>
</evidence>
<accession>A0A934MN75</accession>
<sequence>MKYLDIAKETLAERYVLGVRGLRSDESYEVGDSLRDSFEWDMENDCSTYFTTGETAGGICCIGVDTDVETPEELAANIEAAVKQANIYGDNGCDTVIVAGRSVNTDYQTDDGEIRIRNAWVEAIIA</sequence>
<proteinExistence type="predicted"/>
<protein>
    <submittedName>
        <fullName evidence="1">Uncharacterized protein</fullName>
    </submittedName>
</protein>
<gene>
    <name evidence="1" type="ORF">JFN88_23395</name>
</gene>
<keyword evidence="2" id="KW-1185">Reference proteome</keyword>
<dbReference type="RefSeq" id="WP_199021766.1">
    <property type="nucleotide sequence ID" value="NZ_JAELUP010000117.1"/>
</dbReference>
<comment type="caution">
    <text evidence="1">The sequence shown here is derived from an EMBL/GenBank/DDBJ whole genome shotgun (WGS) entry which is preliminary data.</text>
</comment>
<reference evidence="1" key="1">
    <citation type="submission" date="2020-12" db="EMBL/GenBank/DDBJ databases">
        <authorList>
            <person name="Huq M.A."/>
        </authorList>
    </citation>
    <scope>NUCLEOTIDE SEQUENCE</scope>
    <source>
        <strain evidence="1">MAHUQ-46</strain>
    </source>
</reference>
<dbReference type="AlphaFoldDB" id="A0A934MN75"/>
<dbReference type="EMBL" id="JAELUP010000117">
    <property type="protein sequence ID" value="MBJ6364165.1"/>
    <property type="molecule type" value="Genomic_DNA"/>
</dbReference>
<name>A0A934MN75_9BACL</name>
<dbReference type="Proteomes" id="UP000640274">
    <property type="component" value="Unassembled WGS sequence"/>
</dbReference>
<evidence type="ECO:0000313" key="2">
    <source>
        <dbReference type="Proteomes" id="UP000640274"/>
    </source>
</evidence>